<gene>
    <name evidence="2" type="ORF">Scep_005044</name>
</gene>
<feature type="region of interest" description="Disordered" evidence="1">
    <location>
        <begin position="136"/>
        <end position="203"/>
    </location>
</feature>
<sequence>MKPSLRYSSWPHSIKHKNDEPGASHLHRVVAHPTGRQRAIAPSLAELQSLPRSRHRRAAAHRSPSLAGVAFARLRYRSDPFVRPSASSALPSDPAAGVIGASPLPAVQPLAGVHVARHQLPLHRHRAAGPISAAANLRAGRPPPSHCRSATAASTAGRCCRPPPRRRHAVRSARRPRPPELQPPPGGPPSLSPLFPSLPHDLS</sequence>
<organism evidence="2 3">
    <name type="scientific">Stephania cephalantha</name>
    <dbReference type="NCBI Taxonomy" id="152367"/>
    <lineage>
        <taxon>Eukaryota</taxon>
        <taxon>Viridiplantae</taxon>
        <taxon>Streptophyta</taxon>
        <taxon>Embryophyta</taxon>
        <taxon>Tracheophyta</taxon>
        <taxon>Spermatophyta</taxon>
        <taxon>Magnoliopsida</taxon>
        <taxon>Ranunculales</taxon>
        <taxon>Menispermaceae</taxon>
        <taxon>Menispermoideae</taxon>
        <taxon>Cissampelideae</taxon>
        <taxon>Stephania</taxon>
    </lineage>
</organism>
<evidence type="ECO:0000256" key="1">
    <source>
        <dbReference type="SAM" id="MobiDB-lite"/>
    </source>
</evidence>
<protein>
    <submittedName>
        <fullName evidence="2">Uncharacterized protein</fullName>
    </submittedName>
</protein>
<dbReference type="AlphaFoldDB" id="A0AAP0PX56"/>
<evidence type="ECO:0000313" key="3">
    <source>
        <dbReference type="Proteomes" id="UP001419268"/>
    </source>
</evidence>
<feature type="region of interest" description="Disordered" evidence="1">
    <location>
        <begin position="1"/>
        <end position="24"/>
    </location>
</feature>
<name>A0AAP0PX56_9MAGN</name>
<reference evidence="2 3" key="1">
    <citation type="submission" date="2024-01" db="EMBL/GenBank/DDBJ databases">
        <title>Genome assemblies of Stephania.</title>
        <authorList>
            <person name="Yang L."/>
        </authorList>
    </citation>
    <scope>NUCLEOTIDE SEQUENCE [LARGE SCALE GENOMIC DNA]</scope>
    <source>
        <strain evidence="2">JXDWG</strain>
        <tissue evidence="2">Leaf</tissue>
    </source>
</reference>
<proteinExistence type="predicted"/>
<dbReference type="EMBL" id="JBBNAG010000002">
    <property type="protein sequence ID" value="KAK9158470.1"/>
    <property type="molecule type" value="Genomic_DNA"/>
</dbReference>
<accession>A0AAP0PX56</accession>
<feature type="compositionally biased region" description="Basic residues" evidence="1">
    <location>
        <begin position="163"/>
        <end position="176"/>
    </location>
</feature>
<feature type="compositionally biased region" description="Low complexity" evidence="1">
    <location>
        <begin position="192"/>
        <end position="203"/>
    </location>
</feature>
<keyword evidence="3" id="KW-1185">Reference proteome</keyword>
<evidence type="ECO:0000313" key="2">
    <source>
        <dbReference type="EMBL" id="KAK9158470.1"/>
    </source>
</evidence>
<comment type="caution">
    <text evidence="2">The sequence shown here is derived from an EMBL/GenBank/DDBJ whole genome shotgun (WGS) entry which is preliminary data.</text>
</comment>
<feature type="compositionally biased region" description="Pro residues" evidence="1">
    <location>
        <begin position="179"/>
        <end position="191"/>
    </location>
</feature>
<feature type="compositionally biased region" description="Polar residues" evidence="1">
    <location>
        <begin position="1"/>
        <end position="11"/>
    </location>
</feature>
<dbReference type="Proteomes" id="UP001419268">
    <property type="component" value="Unassembled WGS sequence"/>
</dbReference>